<dbReference type="PANTHER" id="PTHR23028:SF53">
    <property type="entry name" value="ACYL_TRANSF_3 DOMAIN-CONTAINING PROTEIN"/>
    <property type="match status" value="1"/>
</dbReference>
<dbReference type="InterPro" id="IPR050879">
    <property type="entry name" value="Acyltransferase_3"/>
</dbReference>
<evidence type="ECO:0000313" key="5">
    <source>
        <dbReference type="EMBL" id="NEM90711.1"/>
    </source>
</evidence>
<dbReference type="SUPFAM" id="SSF52266">
    <property type="entry name" value="SGNH hydrolase"/>
    <property type="match status" value="1"/>
</dbReference>
<dbReference type="AlphaFoldDB" id="A0A7C9PMD6"/>
<feature type="transmembrane region" description="Helical" evidence="2">
    <location>
        <begin position="328"/>
        <end position="349"/>
    </location>
</feature>
<keyword evidence="5" id="KW-0012">Acyltransferase</keyword>
<organism evidence="5 6">
    <name type="scientific">Galbitalea soli</name>
    <dbReference type="NCBI Taxonomy" id="1268042"/>
    <lineage>
        <taxon>Bacteria</taxon>
        <taxon>Bacillati</taxon>
        <taxon>Actinomycetota</taxon>
        <taxon>Actinomycetes</taxon>
        <taxon>Micrococcales</taxon>
        <taxon>Microbacteriaceae</taxon>
        <taxon>Galbitalea</taxon>
    </lineage>
</organism>
<dbReference type="Pfam" id="PF01757">
    <property type="entry name" value="Acyl_transf_3"/>
    <property type="match status" value="1"/>
</dbReference>
<protein>
    <submittedName>
        <fullName evidence="5">Acyltransferase</fullName>
    </submittedName>
</protein>
<evidence type="ECO:0000259" key="4">
    <source>
        <dbReference type="Pfam" id="PF19040"/>
    </source>
</evidence>
<keyword evidence="5" id="KW-0808">Transferase</keyword>
<evidence type="ECO:0000256" key="1">
    <source>
        <dbReference type="SAM" id="MobiDB-lite"/>
    </source>
</evidence>
<feature type="domain" description="SGNH" evidence="4">
    <location>
        <begin position="464"/>
        <end position="694"/>
    </location>
</feature>
<dbReference type="Pfam" id="PF19040">
    <property type="entry name" value="SGNH"/>
    <property type="match status" value="1"/>
</dbReference>
<name>A0A7C9PMD6_9MICO</name>
<feature type="domain" description="Acyltransferase 3" evidence="3">
    <location>
        <begin position="34"/>
        <end position="357"/>
    </location>
</feature>
<feature type="transmembrane region" description="Helical" evidence="2">
    <location>
        <begin position="36"/>
        <end position="53"/>
    </location>
</feature>
<feature type="transmembrane region" description="Helical" evidence="2">
    <location>
        <begin position="59"/>
        <end position="79"/>
    </location>
</feature>
<dbReference type="InterPro" id="IPR043968">
    <property type="entry name" value="SGNH"/>
</dbReference>
<dbReference type="GO" id="GO:0016020">
    <property type="term" value="C:membrane"/>
    <property type="evidence" value="ECO:0007669"/>
    <property type="project" value="TreeGrafter"/>
</dbReference>
<dbReference type="InterPro" id="IPR002656">
    <property type="entry name" value="Acyl_transf_3_dom"/>
</dbReference>
<keyword evidence="2" id="KW-1133">Transmembrane helix</keyword>
<dbReference type="GO" id="GO:0016747">
    <property type="term" value="F:acyltransferase activity, transferring groups other than amino-acyl groups"/>
    <property type="evidence" value="ECO:0007669"/>
    <property type="project" value="InterPro"/>
</dbReference>
<feature type="transmembrane region" description="Helical" evidence="2">
    <location>
        <begin position="355"/>
        <end position="372"/>
    </location>
</feature>
<accession>A0A7C9PMD6</accession>
<comment type="caution">
    <text evidence="5">The sequence shown here is derived from an EMBL/GenBank/DDBJ whole genome shotgun (WGS) entry which is preliminary data.</text>
</comment>
<feature type="region of interest" description="Disordered" evidence="1">
    <location>
        <begin position="1"/>
        <end position="31"/>
    </location>
</feature>
<feature type="transmembrane region" description="Helical" evidence="2">
    <location>
        <begin position="384"/>
        <end position="405"/>
    </location>
</feature>
<keyword evidence="2" id="KW-0812">Transmembrane</keyword>
<keyword evidence="2" id="KW-0472">Membrane</keyword>
<keyword evidence="6" id="KW-1185">Reference proteome</keyword>
<feature type="compositionally biased region" description="Low complexity" evidence="1">
    <location>
        <begin position="1"/>
        <end position="22"/>
    </location>
</feature>
<feature type="transmembrane region" description="Helical" evidence="2">
    <location>
        <begin position="100"/>
        <end position="120"/>
    </location>
</feature>
<dbReference type="EMBL" id="JAAGWZ010000001">
    <property type="protein sequence ID" value="NEM90711.1"/>
    <property type="molecule type" value="Genomic_DNA"/>
</dbReference>
<dbReference type="RefSeq" id="WP_163472329.1">
    <property type="nucleotide sequence ID" value="NZ_JAAGWZ010000001.1"/>
</dbReference>
<gene>
    <name evidence="5" type="ORF">G3T37_05015</name>
</gene>
<dbReference type="Proteomes" id="UP000479756">
    <property type="component" value="Unassembled WGS sequence"/>
</dbReference>
<feature type="transmembrane region" description="Helical" evidence="2">
    <location>
        <begin position="282"/>
        <end position="303"/>
    </location>
</feature>
<feature type="transmembrane region" description="Helical" evidence="2">
    <location>
        <begin position="258"/>
        <end position="276"/>
    </location>
</feature>
<evidence type="ECO:0000313" key="6">
    <source>
        <dbReference type="Proteomes" id="UP000479756"/>
    </source>
</evidence>
<proteinExistence type="predicted"/>
<feature type="transmembrane region" description="Helical" evidence="2">
    <location>
        <begin position="233"/>
        <end position="251"/>
    </location>
</feature>
<reference evidence="5 6" key="1">
    <citation type="journal article" date="2014" name="Int. J. Syst. Evol. Microbiol.">
        <title>Description of Galbitalea soli gen. nov., sp. nov., and Frondihabitans sucicola sp. nov.</title>
        <authorList>
            <person name="Kim S.J."/>
            <person name="Lim J.M."/>
            <person name="Ahn J.H."/>
            <person name="Weon H.Y."/>
            <person name="Hamada M."/>
            <person name="Suzuki K."/>
            <person name="Ahn T.Y."/>
            <person name="Kwon S.W."/>
        </authorList>
    </citation>
    <scope>NUCLEOTIDE SEQUENCE [LARGE SCALE GENOMIC DNA]</scope>
    <source>
        <strain evidence="5 6">NBRC 108727</strain>
    </source>
</reference>
<evidence type="ECO:0000256" key="2">
    <source>
        <dbReference type="SAM" id="Phobius"/>
    </source>
</evidence>
<feature type="transmembrane region" description="Helical" evidence="2">
    <location>
        <begin position="199"/>
        <end position="221"/>
    </location>
</feature>
<feature type="transmembrane region" description="Helical" evidence="2">
    <location>
        <begin position="174"/>
        <end position="192"/>
    </location>
</feature>
<evidence type="ECO:0000259" key="3">
    <source>
        <dbReference type="Pfam" id="PF01757"/>
    </source>
</evidence>
<dbReference type="PANTHER" id="PTHR23028">
    <property type="entry name" value="ACETYLTRANSFERASE"/>
    <property type="match status" value="1"/>
</dbReference>
<dbReference type="GO" id="GO:0009103">
    <property type="term" value="P:lipopolysaccharide biosynthetic process"/>
    <property type="evidence" value="ECO:0007669"/>
    <property type="project" value="TreeGrafter"/>
</dbReference>
<sequence>MTTTTLSPARPAAPALPARDPSLTPRGDRRFRPDIQGLRAIAVLLVVLYHAGVPGVPGGYVGVDVFFVISGFLITRQLLEEALGSGRVRLARFWARRIRRLLPSALLVVAATVVAARIWGPPLQATATARDGVAAALYSLNYLLAGEGVDYQHATAAPSPLQHFWSLAVEEQFYLVWPLLIAMVALVTRGRLRPARLPLLLTVIAAGSALSLQSSVATTAVNAPLAYFALHTRAWELGVGALIAVGVPLLVRLPAALAAALPWLGLVAIVGSSVSYTDATPFPGIAALVPVLGAGAVITGGLAERPRGVDALIGGRVTRFLGTMSYGWYLWHWPAIILGPALFGIAFGWPEKLELSVLALWLAVLGHLVIERRTMNRPLRTRRWIVRGGALSALVALLCGGLAVASPSVATGGGTVASLDLRAAQSSLATLLSVGERTRVLPANLTPSLVRAARDTPPTTADGCHLDFSQIDEPACVYGDTTARRTIVLFGDSHAEQWFGAVDALGIHGGWRVVAWTKAACPVAAVVLRNPQLKRTYTECGRWRERTLRRIAELHPEVVIASQADTLAGPGYANAEWGTKTAETLHSLQRAAGSVVLLGDTPHPLQDVPGCLAGHPTAATECAVPIYSKTPYDYLTPRRAAVVHASAAIGVPVIDPTPWFCTSSACPAVVANTLVYRDDSHMTQHYSRALEPMLSSALEGILPAATQPSGEKK</sequence>